<accession>A0ABS5I0W4</accession>
<evidence type="ECO:0000313" key="2">
    <source>
        <dbReference type="Proteomes" id="UP000811844"/>
    </source>
</evidence>
<protein>
    <submittedName>
        <fullName evidence="1">Uncharacterized protein</fullName>
    </submittedName>
</protein>
<keyword evidence="2" id="KW-1185">Reference proteome</keyword>
<evidence type="ECO:0000313" key="1">
    <source>
        <dbReference type="EMBL" id="MBR9727657.1"/>
    </source>
</evidence>
<gene>
    <name evidence="1" type="ORF">G3R48_06610</name>
</gene>
<dbReference type="RefSeq" id="WP_153661707.1">
    <property type="nucleotide sequence ID" value="NZ_JAAIKR010000004.1"/>
</dbReference>
<reference evidence="1 2" key="1">
    <citation type="submission" date="2020-02" db="EMBL/GenBank/DDBJ databases">
        <title>Shewanella WXL01 sp. nov., a marine bacterium isolated from green algae in Luhuitou Fringing Reef (Northern South China Sea).</title>
        <authorList>
            <person name="Wang X."/>
        </authorList>
    </citation>
    <scope>NUCLEOTIDE SEQUENCE [LARGE SCALE GENOMIC DNA]</scope>
    <source>
        <strain evidence="1 2">MCCC 1A01895</strain>
    </source>
</reference>
<organism evidence="1 2">
    <name type="scientific">Shewanella intestini</name>
    <dbReference type="NCBI Taxonomy" id="2017544"/>
    <lineage>
        <taxon>Bacteria</taxon>
        <taxon>Pseudomonadati</taxon>
        <taxon>Pseudomonadota</taxon>
        <taxon>Gammaproteobacteria</taxon>
        <taxon>Alteromonadales</taxon>
        <taxon>Shewanellaceae</taxon>
        <taxon>Shewanella</taxon>
    </lineage>
</organism>
<proteinExistence type="predicted"/>
<sequence length="151" mass="17329">MVSIREFSKQHWDVGKSNESLEVFIASDPLVHQFFHGPTTLSQVVNGLCLEVQQESPELLARSEHNVDSLFAILSVGLRRMVILSLESRVLTQPEHLICIIAKHFATRGYEPELTKEQKIVAANMLSLYEQWDNEMRRQRASRSNMLKPKV</sequence>
<name>A0ABS5I0W4_9GAMM</name>
<dbReference type="Proteomes" id="UP000811844">
    <property type="component" value="Unassembled WGS sequence"/>
</dbReference>
<dbReference type="EMBL" id="JAAIKR010000004">
    <property type="protein sequence ID" value="MBR9727657.1"/>
    <property type="molecule type" value="Genomic_DNA"/>
</dbReference>
<comment type="caution">
    <text evidence="1">The sequence shown here is derived from an EMBL/GenBank/DDBJ whole genome shotgun (WGS) entry which is preliminary data.</text>
</comment>